<sequence>MPARKRKPLVAVLDWKPAPASNDGVEIEKQILGKTACAKYFLITNEADLTPEALNADAIILWQNTKVTERVMAKMVNCRVFVRNGVGYDTVDIDAAARLGIPVCNVPDYGTEEVADHAIALAMAQVRQLFPLNQEAKKLGWKLHIKDKLRRLSTLTFGIVGLGRIGTACALRAKALGFRVMFHDPYLPPGAHKAVGVERADSLPELLKQADVLSLHTPLTNETKYLIAEKELALMKPTAYVVNTSRGAVIKKKAILNALRKGTIAGAGLDVIEDEPLKTKAEAKTPNLIATCHAAFCSVEGMVEMRTTSARTAKQAIQGRPLDNVVNGL</sequence>
<dbReference type="GO" id="GO:0140297">
    <property type="term" value="F:DNA-binding transcription factor binding"/>
    <property type="evidence" value="ECO:0007669"/>
    <property type="project" value="TreeGrafter"/>
</dbReference>
<evidence type="ECO:0000313" key="3">
    <source>
        <dbReference type="EMBL" id="SVA94414.1"/>
    </source>
</evidence>
<feature type="domain" description="D-isomer specific 2-hydroxyacid dehydrogenase NAD-binding" evidence="2">
    <location>
        <begin position="119"/>
        <end position="295"/>
    </location>
</feature>
<dbReference type="InterPro" id="IPR051638">
    <property type="entry name" value="CTBP_dehydrogenase"/>
</dbReference>
<dbReference type="SUPFAM" id="SSF52283">
    <property type="entry name" value="Formate/glycerate dehydrogenase catalytic domain-like"/>
    <property type="match status" value="1"/>
</dbReference>
<dbReference type="AlphaFoldDB" id="A0A381ZZ92"/>
<evidence type="ECO:0008006" key="4">
    <source>
        <dbReference type="Google" id="ProtNLM"/>
    </source>
</evidence>
<protein>
    <recommendedName>
        <fullName evidence="4">C-terminal binding protein</fullName>
    </recommendedName>
</protein>
<dbReference type="SUPFAM" id="SSF51735">
    <property type="entry name" value="NAD(P)-binding Rossmann-fold domains"/>
    <property type="match status" value="1"/>
</dbReference>
<feature type="domain" description="D-isomer specific 2-hydroxyacid dehydrogenase catalytic" evidence="1">
    <location>
        <begin position="45"/>
        <end position="327"/>
    </location>
</feature>
<name>A0A381ZZ92_9ZZZZ</name>
<dbReference type="InterPro" id="IPR006139">
    <property type="entry name" value="D-isomer_2_OHA_DH_cat_dom"/>
</dbReference>
<dbReference type="InterPro" id="IPR006140">
    <property type="entry name" value="D-isomer_DH_NAD-bd"/>
</dbReference>
<gene>
    <name evidence="3" type="ORF">METZ01_LOCUS147268</name>
</gene>
<dbReference type="PANTHER" id="PTHR46029:SF7">
    <property type="entry name" value="C-TERMINAL-BINDING PROTEIN"/>
    <property type="match status" value="1"/>
</dbReference>
<dbReference type="Gene3D" id="3.40.50.720">
    <property type="entry name" value="NAD(P)-binding Rossmann-like Domain"/>
    <property type="match status" value="2"/>
</dbReference>
<dbReference type="GO" id="GO:0006357">
    <property type="term" value="P:regulation of transcription by RNA polymerase II"/>
    <property type="evidence" value="ECO:0007669"/>
    <property type="project" value="TreeGrafter"/>
</dbReference>
<accession>A0A381ZZ92</accession>
<dbReference type="GO" id="GO:0003713">
    <property type="term" value="F:transcription coactivator activity"/>
    <property type="evidence" value="ECO:0007669"/>
    <property type="project" value="TreeGrafter"/>
</dbReference>
<dbReference type="Pfam" id="PF02826">
    <property type="entry name" value="2-Hacid_dh_C"/>
    <property type="match status" value="1"/>
</dbReference>
<dbReference type="InterPro" id="IPR043322">
    <property type="entry name" value="CtBP"/>
</dbReference>
<organism evidence="3">
    <name type="scientific">marine metagenome</name>
    <dbReference type="NCBI Taxonomy" id="408172"/>
    <lineage>
        <taxon>unclassified sequences</taxon>
        <taxon>metagenomes</taxon>
        <taxon>ecological metagenomes</taxon>
    </lineage>
</organism>
<dbReference type="GO" id="GO:0001221">
    <property type="term" value="F:transcription coregulator binding"/>
    <property type="evidence" value="ECO:0007669"/>
    <property type="project" value="TreeGrafter"/>
</dbReference>
<proteinExistence type="predicted"/>
<evidence type="ECO:0000259" key="2">
    <source>
        <dbReference type="Pfam" id="PF02826"/>
    </source>
</evidence>
<dbReference type="InterPro" id="IPR036291">
    <property type="entry name" value="NAD(P)-bd_dom_sf"/>
</dbReference>
<dbReference type="PANTHER" id="PTHR46029">
    <property type="entry name" value="C-TERMINAL-BINDING PROTEIN"/>
    <property type="match status" value="1"/>
</dbReference>
<reference evidence="3" key="1">
    <citation type="submission" date="2018-05" db="EMBL/GenBank/DDBJ databases">
        <authorList>
            <person name="Lanie J.A."/>
            <person name="Ng W.-L."/>
            <person name="Kazmierczak K.M."/>
            <person name="Andrzejewski T.M."/>
            <person name="Davidsen T.M."/>
            <person name="Wayne K.J."/>
            <person name="Tettelin H."/>
            <person name="Glass J.I."/>
            <person name="Rusch D."/>
            <person name="Podicherti R."/>
            <person name="Tsui H.-C.T."/>
            <person name="Winkler M.E."/>
        </authorList>
    </citation>
    <scope>NUCLEOTIDE SEQUENCE</scope>
</reference>
<evidence type="ECO:0000259" key="1">
    <source>
        <dbReference type="Pfam" id="PF00389"/>
    </source>
</evidence>
<dbReference type="EMBL" id="UINC01023208">
    <property type="protein sequence ID" value="SVA94414.1"/>
    <property type="molecule type" value="Genomic_DNA"/>
</dbReference>
<dbReference type="Pfam" id="PF00389">
    <property type="entry name" value="2-Hacid_dh"/>
    <property type="match status" value="1"/>
</dbReference>
<dbReference type="CDD" id="cd05299">
    <property type="entry name" value="CtBP_dh"/>
    <property type="match status" value="1"/>
</dbReference>
<dbReference type="GO" id="GO:0051287">
    <property type="term" value="F:NAD binding"/>
    <property type="evidence" value="ECO:0007669"/>
    <property type="project" value="InterPro"/>
</dbReference>
<dbReference type="GO" id="GO:0016616">
    <property type="term" value="F:oxidoreductase activity, acting on the CH-OH group of donors, NAD or NADP as acceptor"/>
    <property type="evidence" value="ECO:0007669"/>
    <property type="project" value="InterPro"/>
</dbReference>
<dbReference type="GO" id="GO:0005634">
    <property type="term" value="C:nucleus"/>
    <property type="evidence" value="ECO:0007669"/>
    <property type="project" value="TreeGrafter"/>
</dbReference>
<dbReference type="GO" id="GO:0003714">
    <property type="term" value="F:transcription corepressor activity"/>
    <property type="evidence" value="ECO:0007669"/>
    <property type="project" value="InterPro"/>
</dbReference>